<reference evidence="1 2" key="1">
    <citation type="submission" date="2016-11" db="EMBL/GenBank/DDBJ databases">
        <title>The macronuclear genome of Stentor coeruleus: a giant cell with tiny introns.</title>
        <authorList>
            <person name="Slabodnick M."/>
            <person name="Ruby J.G."/>
            <person name="Reiff S.B."/>
            <person name="Swart E.C."/>
            <person name="Gosai S."/>
            <person name="Prabakaran S."/>
            <person name="Witkowska E."/>
            <person name="Larue G.E."/>
            <person name="Fisher S."/>
            <person name="Freeman R.M."/>
            <person name="Gunawardena J."/>
            <person name="Chu W."/>
            <person name="Stover N.A."/>
            <person name="Gregory B.D."/>
            <person name="Nowacki M."/>
            <person name="Derisi J."/>
            <person name="Roy S.W."/>
            <person name="Marshall W.F."/>
            <person name="Sood P."/>
        </authorList>
    </citation>
    <scope>NUCLEOTIDE SEQUENCE [LARGE SCALE GENOMIC DNA]</scope>
    <source>
        <strain evidence="1">WM001</strain>
    </source>
</reference>
<evidence type="ECO:0000313" key="1">
    <source>
        <dbReference type="EMBL" id="OMJ78529.1"/>
    </source>
</evidence>
<gene>
    <name evidence="1" type="ORF">SteCoe_21634</name>
</gene>
<dbReference type="OrthoDB" id="317303at2759"/>
<sequence length="275" mass="31894">MRFEEEKQEFFPQEMCLRQQLERQLIPLKKQKEAFNEKLKEESLLINKIVLSDTFGKQSNEYNSWEMAAFYPGSTENPTEIRSNWMPLTLELSVQGLQLRSSILKTKPTITLQSLACELKLSFRLVGDSTFWIITRGTGIKDPDAVICKIKKEQDSQRVFLIFGANIGRQNEFKFFKKQEFPEISRSGEEIFNDYVDMKIKFIDNGDDRVFVKAMLGKDRSVEMSCDKYIPCFKETQIMLAGSGDSVLLKNFSARQASRTIGKPNMTRYECCEIF</sequence>
<dbReference type="Proteomes" id="UP000187209">
    <property type="component" value="Unassembled WGS sequence"/>
</dbReference>
<organism evidence="1 2">
    <name type="scientific">Stentor coeruleus</name>
    <dbReference type="NCBI Taxonomy" id="5963"/>
    <lineage>
        <taxon>Eukaryota</taxon>
        <taxon>Sar</taxon>
        <taxon>Alveolata</taxon>
        <taxon>Ciliophora</taxon>
        <taxon>Postciliodesmatophora</taxon>
        <taxon>Heterotrichea</taxon>
        <taxon>Heterotrichida</taxon>
        <taxon>Stentoridae</taxon>
        <taxon>Stentor</taxon>
    </lineage>
</organism>
<dbReference type="EMBL" id="MPUH01000517">
    <property type="protein sequence ID" value="OMJ78529.1"/>
    <property type="molecule type" value="Genomic_DNA"/>
</dbReference>
<proteinExistence type="predicted"/>
<protein>
    <submittedName>
        <fullName evidence="1">Uncharacterized protein</fullName>
    </submittedName>
</protein>
<evidence type="ECO:0000313" key="2">
    <source>
        <dbReference type="Proteomes" id="UP000187209"/>
    </source>
</evidence>
<name>A0A1R2BNX7_9CILI</name>
<comment type="caution">
    <text evidence="1">The sequence shown here is derived from an EMBL/GenBank/DDBJ whole genome shotgun (WGS) entry which is preliminary data.</text>
</comment>
<accession>A0A1R2BNX7</accession>
<dbReference type="AlphaFoldDB" id="A0A1R2BNX7"/>
<keyword evidence="2" id="KW-1185">Reference proteome</keyword>